<evidence type="ECO:0000256" key="1">
    <source>
        <dbReference type="SAM" id="MobiDB-lite"/>
    </source>
</evidence>
<accession>A0A8H3BDY4</accession>
<reference evidence="2" key="1">
    <citation type="submission" date="2021-01" db="EMBL/GenBank/DDBJ databases">
        <authorList>
            <person name="Kaushik A."/>
        </authorList>
    </citation>
    <scope>NUCLEOTIDE SEQUENCE</scope>
    <source>
        <strain evidence="2">Type strain: AG8-Rh-89/</strain>
    </source>
</reference>
<dbReference type="Proteomes" id="UP000663850">
    <property type="component" value="Unassembled WGS sequence"/>
</dbReference>
<evidence type="ECO:0000313" key="2">
    <source>
        <dbReference type="EMBL" id="CAE6455295.1"/>
    </source>
</evidence>
<sequence length="460" mass="51762">MPHLNSSPTTFGFVSRMPKKLVCIFGSEFYSDHADSQLFREYMVRNGTEQSVLFVQAETPLPDEPEPPKPTRIKDRLQRKPPVVKKAPTPPPYTKAVSIAYGFLNERYQPDDEIILFAVTGTTYDWPVLRIATRVLAEHLGEGTEPPRVALNPDSEVASDRDIFGDRLLKEPPKNMLGKRIETYVRIRILDLYADLFFQFSNDHMFPLSVKHIFSFNWAVGHENYCNTFRDDAGQVTSREVCYFKNIQWHIPVVVNATTGFIHYLPKHTNAWRTIGPSTPRTLISLPTPLVPECLPSPTISSPPSPRKPARRFTLRFRSKQKSGSRGSTLPSVRTAQRSNTLMSGYTTTQRSNTLMSGFTTNSLTPLVSSPPPMTPTSDSPFSPTSNSGSSSELVRSPRASTALTQSSYTSVDSSYPALREAYISLPGMTKHQVWTYPAFGTMKDNYALPERVIWRSSRE</sequence>
<evidence type="ECO:0000313" key="3">
    <source>
        <dbReference type="Proteomes" id="UP000663850"/>
    </source>
</evidence>
<comment type="caution">
    <text evidence="2">The sequence shown here is derived from an EMBL/GenBank/DDBJ whole genome shotgun (WGS) entry which is preliminary data.</text>
</comment>
<name>A0A8H3BDY4_9AGAM</name>
<gene>
    <name evidence="2" type="ORF">RDB_LOCUS45104</name>
</gene>
<protein>
    <submittedName>
        <fullName evidence="2">Uncharacterized protein</fullName>
    </submittedName>
</protein>
<feature type="compositionally biased region" description="Low complexity" evidence="1">
    <location>
        <begin position="376"/>
        <end position="392"/>
    </location>
</feature>
<dbReference type="AlphaFoldDB" id="A0A8H3BDY4"/>
<feature type="region of interest" description="Disordered" evidence="1">
    <location>
        <begin position="316"/>
        <end position="406"/>
    </location>
</feature>
<feature type="compositionally biased region" description="Polar residues" evidence="1">
    <location>
        <begin position="324"/>
        <end position="359"/>
    </location>
</feature>
<proteinExistence type="predicted"/>
<dbReference type="EMBL" id="CAJMWZ010002397">
    <property type="protein sequence ID" value="CAE6455295.1"/>
    <property type="molecule type" value="Genomic_DNA"/>
</dbReference>
<organism evidence="2 3">
    <name type="scientific">Rhizoctonia solani</name>
    <dbReference type="NCBI Taxonomy" id="456999"/>
    <lineage>
        <taxon>Eukaryota</taxon>
        <taxon>Fungi</taxon>
        <taxon>Dikarya</taxon>
        <taxon>Basidiomycota</taxon>
        <taxon>Agaricomycotina</taxon>
        <taxon>Agaricomycetes</taxon>
        <taxon>Cantharellales</taxon>
        <taxon>Ceratobasidiaceae</taxon>
        <taxon>Rhizoctonia</taxon>
    </lineage>
</organism>